<evidence type="ECO:0000313" key="1">
    <source>
        <dbReference type="EMBL" id="SFB40075.1"/>
    </source>
</evidence>
<organism evidence="1 2">
    <name type="scientific">Cellulomonas marina</name>
    <dbReference type="NCBI Taxonomy" id="988821"/>
    <lineage>
        <taxon>Bacteria</taxon>
        <taxon>Bacillati</taxon>
        <taxon>Actinomycetota</taxon>
        <taxon>Actinomycetes</taxon>
        <taxon>Micrococcales</taxon>
        <taxon>Cellulomonadaceae</taxon>
        <taxon>Cellulomonas</taxon>
    </lineage>
</organism>
<proteinExistence type="predicted"/>
<gene>
    <name evidence="1" type="ORF">SAMN05421867_12125</name>
</gene>
<sequence length="91" mass="9533">MHDELERVVDEVAAALPGVPVEVRAQVAELAVRAAVEHLAEHLCGALSDAVAAMPVGAAGPAESVEEVLRYARAQIARQIRSGALLRTTIV</sequence>
<dbReference type="EMBL" id="FOKA01000021">
    <property type="protein sequence ID" value="SFB40075.1"/>
    <property type="molecule type" value="Genomic_DNA"/>
</dbReference>
<accession>A0A1I1APW5</accession>
<dbReference type="STRING" id="988821.SAMN05421867_12125"/>
<evidence type="ECO:0000313" key="2">
    <source>
        <dbReference type="Proteomes" id="UP000199012"/>
    </source>
</evidence>
<dbReference type="Proteomes" id="UP000199012">
    <property type="component" value="Unassembled WGS sequence"/>
</dbReference>
<dbReference type="AlphaFoldDB" id="A0A1I1APW5"/>
<name>A0A1I1APW5_9CELL</name>
<keyword evidence="2" id="KW-1185">Reference proteome</keyword>
<reference evidence="1 2" key="1">
    <citation type="submission" date="2016-10" db="EMBL/GenBank/DDBJ databases">
        <authorList>
            <person name="de Groot N.N."/>
        </authorList>
    </citation>
    <scope>NUCLEOTIDE SEQUENCE [LARGE SCALE GENOMIC DNA]</scope>
    <source>
        <strain evidence="1 2">CGMCC 4.6945</strain>
    </source>
</reference>
<protein>
    <submittedName>
        <fullName evidence="1">Uncharacterized protein</fullName>
    </submittedName>
</protein>
<dbReference type="RefSeq" id="WP_139224516.1">
    <property type="nucleotide sequence ID" value="NZ_BONM01000014.1"/>
</dbReference>